<dbReference type="Pfam" id="PF18931">
    <property type="entry name" value="DUF5680"/>
    <property type="match status" value="1"/>
</dbReference>
<protein>
    <recommendedName>
        <fullName evidence="1">DUF5680 domain-containing protein</fullName>
    </recommendedName>
</protein>
<evidence type="ECO:0000259" key="1">
    <source>
        <dbReference type="Pfam" id="PF18931"/>
    </source>
</evidence>
<dbReference type="InterPro" id="IPR043735">
    <property type="entry name" value="DUF5680"/>
</dbReference>
<accession>A0ABW9YR71</accession>
<comment type="caution">
    <text evidence="2">The sequence shown here is derived from an EMBL/GenBank/DDBJ whole genome shotgun (WGS) entry which is preliminary data.</text>
</comment>
<organism evidence="2 3">
    <name type="scientific">Photobacterium alginatilyticum</name>
    <dbReference type="NCBI Taxonomy" id="1775171"/>
    <lineage>
        <taxon>Bacteria</taxon>
        <taxon>Pseudomonadati</taxon>
        <taxon>Pseudomonadota</taxon>
        <taxon>Gammaproteobacteria</taxon>
        <taxon>Vibrionales</taxon>
        <taxon>Vibrionaceae</taxon>
        <taxon>Photobacterium</taxon>
    </lineage>
</organism>
<gene>
    <name evidence="2" type="ORF">EIZ48_27265</name>
</gene>
<name>A0ABW9YR71_9GAMM</name>
<dbReference type="RefSeq" id="WP_160658433.1">
    <property type="nucleotide sequence ID" value="NZ_RSEJ01000052.1"/>
</dbReference>
<evidence type="ECO:0000313" key="2">
    <source>
        <dbReference type="EMBL" id="NBI56205.1"/>
    </source>
</evidence>
<keyword evidence="3" id="KW-1185">Reference proteome</keyword>
<evidence type="ECO:0000313" key="3">
    <source>
        <dbReference type="Proteomes" id="UP000738517"/>
    </source>
</evidence>
<proteinExistence type="predicted"/>
<feature type="domain" description="DUF5680" evidence="1">
    <location>
        <begin position="49"/>
        <end position="154"/>
    </location>
</feature>
<dbReference type="Proteomes" id="UP000738517">
    <property type="component" value="Unassembled WGS sequence"/>
</dbReference>
<dbReference type="EMBL" id="RSEJ01000052">
    <property type="protein sequence ID" value="NBI56205.1"/>
    <property type="molecule type" value="Genomic_DNA"/>
</dbReference>
<reference evidence="2 3" key="1">
    <citation type="journal article" date="2017" name="Int. J. Syst. Evol. Microbiol.">
        <title>Photobacterium alginatilyticum sp. nov., a marine bacterium isolated from bottom seawater.</title>
        <authorList>
            <person name="Wang X."/>
            <person name="Wang Y."/>
            <person name="Yang X."/>
            <person name="Sun H."/>
            <person name="Li B."/>
            <person name="Zhang X.H."/>
        </authorList>
    </citation>
    <scope>NUCLEOTIDE SEQUENCE [LARGE SCALE GENOMIC DNA]</scope>
    <source>
        <strain evidence="2 3">P03D4</strain>
    </source>
</reference>
<sequence>MSNFSKQELHDFIVKAKANSYVGRAPKCLSYRPGSNDILFQLGSFKYLDSYFGGTDFLGQEVVYFDDVPVWVMNYYGKILCPEIYDAGKAGNVILESLALLYESGHFLGDSSHETELGIYHDTNEGDVASFSGYEWIDFQGCKVYDLTYHGGMVK</sequence>